<reference evidence="3" key="1">
    <citation type="submission" date="2018-08" db="EMBL/GenBank/DDBJ databases">
        <authorList>
            <person name="Rossello M."/>
        </authorList>
    </citation>
    <scope>NUCLEOTIDE SEQUENCE [LARGE SCALE GENOMIC DNA]</scope>
    <source>
        <strain evidence="3">cv. Chinese Spring</strain>
    </source>
</reference>
<dbReference type="AlphaFoldDB" id="A0A3B6KKS0"/>
<dbReference type="Proteomes" id="UP000019116">
    <property type="component" value="Chromosome 5A"/>
</dbReference>
<evidence type="ECO:0000313" key="3">
    <source>
        <dbReference type="EnsemblPlants" id="TraesCS5A02G354400.1"/>
    </source>
</evidence>
<dbReference type="Gramene" id="TraesCAD_scaffold_050976_01G000100.1">
    <property type="protein sequence ID" value="TraesCAD_scaffold_050976_01G000100.1"/>
    <property type="gene ID" value="TraesCAD_scaffold_050976_01G000100"/>
</dbReference>
<gene>
    <name evidence="3" type="primary">LOC123107678</name>
</gene>
<keyword evidence="2" id="KW-0812">Transmembrane</keyword>
<feature type="transmembrane region" description="Helical" evidence="2">
    <location>
        <begin position="179"/>
        <end position="200"/>
    </location>
</feature>
<sequence>MAPRGGYTVEGGSSITSMDLGHGSVESGESLQPEHRIVDEPSKDILDPEFYGIDTSSAHRCIHGMHPAKKVAFVYAATGRRFLGCPLSGDDMCHWFLWIDEPWGPVLSRSIKNLWDQTSRVADRAAMLETKKKEMEHAYLDLWTERSNMEIEHEQVVNGLKNRLVDNEIKMSRRLDFHIKLCVASISSAVTLASVLAYVLSTLT</sequence>
<dbReference type="Gramene" id="TraesROB_scaffold_042370_01G000800.1">
    <property type="protein sequence ID" value="TraesROB_scaffold_042370_01G000800.1"/>
    <property type="gene ID" value="TraesROB_scaffold_042370_01G000800"/>
</dbReference>
<dbReference type="OMA" id="FLWIDEP"/>
<evidence type="ECO:0008006" key="5">
    <source>
        <dbReference type="Google" id="ProtNLM"/>
    </source>
</evidence>
<name>A0A3B6KKS0_WHEAT</name>
<dbReference type="OrthoDB" id="638169at2759"/>
<keyword evidence="4" id="KW-1185">Reference proteome</keyword>
<dbReference type="Gramene" id="TraesWEE_scaffold_042166_01G000800.1">
    <property type="protein sequence ID" value="TraesWEE_scaffold_042166_01G000800.1"/>
    <property type="gene ID" value="TraesWEE_scaffold_042166_01G000800"/>
</dbReference>
<feature type="region of interest" description="Disordered" evidence="1">
    <location>
        <begin position="1"/>
        <end position="39"/>
    </location>
</feature>
<dbReference type="PANTHER" id="PTHR35163">
    <property type="entry name" value="OS02G0467300 PROTEIN"/>
    <property type="match status" value="1"/>
</dbReference>
<dbReference type="Gramene" id="TraesCS5A03G0852600.1">
    <property type="protein sequence ID" value="TraesCS5A03G0852600.1.CDS"/>
    <property type="gene ID" value="TraesCS5A03G0852600"/>
</dbReference>
<dbReference type="Gramene" id="TraesLDM5A03G02719910.1">
    <property type="protein sequence ID" value="TraesLDM5A03G02719910.1"/>
    <property type="gene ID" value="TraesLDM5A03G02719910"/>
</dbReference>
<dbReference type="EnsemblPlants" id="TraesCS5A02G354400.1">
    <property type="protein sequence ID" value="TraesCS5A02G354400.1"/>
    <property type="gene ID" value="TraesCS5A02G354400"/>
</dbReference>
<accession>A0A3B6KKS0</accession>
<proteinExistence type="predicted"/>
<evidence type="ECO:0000313" key="4">
    <source>
        <dbReference type="Proteomes" id="UP000019116"/>
    </source>
</evidence>
<evidence type="ECO:0000256" key="2">
    <source>
        <dbReference type="SAM" id="Phobius"/>
    </source>
</evidence>
<dbReference type="Gramene" id="TraesNOR5A03G02740860.1">
    <property type="protein sequence ID" value="TraesNOR5A03G02740860.1"/>
    <property type="gene ID" value="TraesNOR5A03G02740860"/>
</dbReference>
<keyword evidence="2" id="KW-1133">Transmembrane helix</keyword>
<dbReference type="RefSeq" id="XP_044385565.1">
    <property type="nucleotide sequence ID" value="XM_044529630.1"/>
</dbReference>
<organism evidence="3">
    <name type="scientific">Triticum aestivum</name>
    <name type="common">Wheat</name>
    <dbReference type="NCBI Taxonomy" id="4565"/>
    <lineage>
        <taxon>Eukaryota</taxon>
        <taxon>Viridiplantae</taxon>
        <taxon>Streptophyta</taxon>
        <taxon>Embryophyta</taxon>
        <taxon>Tracheophyta</taxon>
        <taxon>Spermatophyta</taxon>
        <taxon>Magnoliopsida</taxon>
        <taxon>Liliopsida</taxon>
        <taxon>Poales</taxon>
        <taxon>Poaceae</taxon>
        <taxon>BOP clade</taxon>
        <taxon>Pooideae</taxon>
        <taxon>Triticodae</taxon>
        <taxon>Triticeae</taxon>
        <taxon>Triticinae</taxon>
        <taxon>Triticum</taxon>
    </lineage>
</organism>
<dbReference type="Gramene" id="TraesCS5A02G354400.1">
    <property type="protein sequence ID" value="TraesCS5A02G354400.1"/>
    <property type="gene ID" value="TraesCS5A02G354400"/>
</dbReference>
<keyword evidence="2" id="KW-0472">Membrane</keyword>
<dbReference type="Gramene" id="TraesLAC5A03G02671620.1">
    <property type="protein sequence ID" value="TraesLAC5A03G02671620.1"/>
    <property type="gene ID" value="TraesLAC5A03G02671620"/>
</dbReference>
<dbReference type="Gramene" id="TraesCLE_scaffold_043321_01G000800.1">
    <property type="protein sequence ID" value="TraesCLE_scaffold_043321_01G000800.1"/>
    <property type="gene ID" value="TraesCLE_scaffold_043321_01G000800"/>
</dbReference>
<dbReference type="KEGG" id="taes:123107678"/>
<dbReference type="PANTHER" id="PTHR35163:SF3">
    <property type="entry name" value="ZINC FINGER GRF-TYPE DOMAIN-CONTAINING PROTEIN"/>
    <property type="match status" value="1"/>
</dbReference>
<reference evidence="3" key="2">
    <citation type="submission" date="2018-10" db="UniProtKB">
        <authorList>
            <consortium name="EnsemblPlants"/>
        </authorList>
    </citation>
    <scope>IDENTIFICATION</scope>
</reference>
<dbReference type="GeneID" id="123107678"/>
<protein>
    <recommendedName>
        <fullName evidence="5">Zinc finger GRF-type domain-containing protein</fullName>
    </recommendedName>
</protein>
<evidence type="ECO:0000256" key="1">
    <source>
        <dbReference type="SAM" id="MobiDB-lite"/>
    </source>
</evidence>